<comment type="caution">
    <text evidence="1">The sequence shown here is derived from an EMBL/GenBank/DDBJ whole genome shotgun (WGS) entry which is preliminary data.</text>
</comment>
<proteinExistence type="predicted"/>
<dbReference type="Proteomes" id="UP000466442">
    <property type="component" value="Unassembled WGS sequence"/>
</dbReference>
<evidence type="ECO:0000313" key="1">
    <source>
        <dbReference type="EMBL" id="KAF6197317.1"/>
    </source>
</evidence>
<gene>
    <name evidence="1" type="ORF">GE061_020321</name>
</gene>
<sequence length="103" mass="12220">MDSGFGTASSNQWQTLNRRKNLPLHLASSPIFRRISCSTSSVAQGERFIVSQWSQTWKHIRTFKSPALNTECLERKKCLIANWYLRRQRRYNFPPRTENFERV</sequence>
<evidence type="ECO:0000313" key="2">
    <source>
        <dbReference type="Proteomes" id="UP000466442"/>
    </source>
</evidence>
<keyword evidence="2" id="KW-1185">Reference proteome</keyword>
<protein>
    <submittedName>
        <fullName evidence="1">Uncharacterized protein</fullName>
    </submittedName>
</protein>
<dbReference type="EMBL" id="WIXP02000141">
    <property type="protein sequence ID" value="KAF6197317.1"/>
    <property type="molecule type" value="Genomic_DNA"/>
</dbReference>
<accession>A0A6A4KLY9</accession>
<organism evidence="1 2">
    <name type="scientific">Apolygus lucorum</name>
    <name type="common">Small green plant bug</name>
    <name type="synonym">Lygocoris lucorum</name>
    <dbReference type="NCBI Taxonomy" id="248454"/>
    <lineage>
        <taxon>Eukaryota</taxon>
        <taxon>Metazoa</taxon>
        <taxon>Ecdysozoa</taxon>
        <taxon>Arthropoda</taxon>
        <taxon>Hexapoda</taxon>
        <taxon>Insecta</taxon>
        <taxon>Pterygota</taxon>
        <taxon>Neoptera</taxon>
        <taxon>Paraneoptera</taxon>
        <taxon>Hemiptera</taxon>
        <taxon>Heteroptera</taxon>
        <taxon>Panheteroptera</taxon>
        <taxon>Cimicomorpha</taxon>
        <taxon>Miridae</taxon>
        <taxon>Mirini</taxon>
        <taxon>Apolygus</taxon>
    </lineage>
</organism>
<dbReference type="AlphaFoldDB" id="A0A6A4KLY9"/>
<name>A0A6A4KLY9_APOLU</name>
<reference evidence="1" key="1">
    <citation type="journal article" date="2021" name="Mol. Ecol. Resour.">
        <title>Apolygus lucorum genome provides insights into omnivorousness and mesophyll feeding.</title>
        <authorList>
            <person name="Liu Y."/>
            <person name="Liu H."/>
            <person name="Wang H."/>
            <person name="Huang T."/>
            <person name="Liu B."/>
            <person name="Yang B."/>
            <person name="Yin L."/>
            <person name="Li B."/>
            <person name="Zhang Y."/>
            <person name="Zhang S."/>
            <person name="Jiang F."/>
            <person name="Zhang X."/>
            <person name="Ren Y."/>
            <person name="Wang B."/>
            <person name="Wang S."/>
            <person name="Lu Y."/>
            <person name="Wu K."/>
            <person name="Fan W."/>
            <person name="Wang G."/>
        </authorList>
    </citation>
    <scope>NUCLEOTIDE SEQUENCE</scope>
    <source>
        <strain evidence="1">12Hb</strain>
    </source>
</reference>